<dbReference type="InterPro" id="IPR045851">
    <property type="entry name" value="AMP-bd_C_sf"/>
</dbReference>
<evidence type="ECO:0000256" key="1">
    <source>
        <dbReference type="ARBA" id="ARBA00004275"/>
    </source>
</evidence>
<dbReference type="PANTHER" id="PTHR24096:SF341">
    <property type="entry name" value="AMP-DEPENDENT SYNTHETASE_LIGASE DOMAIN-CONTAINING PROTEIN"/>
    <property type="match status" value="1"/>
</dbReference>
<dbReference type="PANTHER" id="PTHR24096">
    <property type="entry name" value="LONG-CHAIN-FATTY-ACID--COA LIGASE"/>
    <property type="match status" value="1"/>
</dbReference>
<comment type="caution">
    <text evidence="5">The sequence shown here is derived from an EMBL/GenBank/DDBJ whole genome shotgun (WGS) entry which is preliminary data.</text>
</comment>
<proteinExistence type="predicted"/>
<evidence type="ECO:0000259" key="4">
    <source>
        <dbReference type="Pfam" id="PF00501"/>
    </source>
</evidence>
<comment type="subcellular location">
    <subcellularLocation>
        <location evidence="1">Peroxisome</location>
    </subcellularLocation>
</comment>
<dbReference type="Gene3D" id="3.40.50.12780">
    <property type="entry name" value="N-terminal domain of ligase-like"/>
    <property type="match status" value="2"/>
</dbReference>
<organism evidence="5 6">
    <name type="scientific">Trichostrongylus colubriformis</name>
    <name type="common">Black scour worm</name>
    <dbReference type="NCBI Taxonomy" id="6319"/>
    <lineage>
        <taxon>Eukaryota</taxon>
        <taxon>Metazoa</taxon>
        <taxon>Ecdysozoa</taxon>
        <taxon>Nematoda</taxon>
        <taxon>Chromadorea</taxon>
        <taxon>Rhabditida</taxon>
        <taxon>Rhabditina</taxon>
        <taxon>Rhabditomorpha</taxon>
        <taxon>Strongyloidea</taxon>
        <taxon>Trichostrongylidae</taxon>
        <taxon>Trichostrongylus</taxon>
    </lineage>
</organism>
<dbReference type="InterPro" id="IPR000873">
    <property type="entry name" value="AMP-dep_synth/lig_dom"/>
</dbReference>
<dbReference type="AlphaFoldDB" id="A0AAN8FC63"/>
<feature type="domain" description="AMP-dependent synthetase/ligase" evidence="4">
    <location>
        <begin position="93"/>
        <end position="279"/>
    </location>
</feature>
<sequence>METLSIYPTLERFDLTQYTITVSTEEEPSNGTESVKQDDVTSVTTDDAKSPKASDVPDPVSSVPTRLATSKEVSRTDCKSWSRWLFSRITNVLEQTPAHIALIDETGERQYVTYEELMKEVYRVANFLLYHGVMKGARVAICMSNSIEYIYYELALFLIGAVPILLNPTLVACGRFPRFQCNVLVVSGEHYNHILRSMKDFVGVMQVFVLTHDLGRLSIPRSALVIDAFGYREFYSEPPLADYNDSADDVVAFSTSGTTSQKCKVVAHGSASAHRLCTKYLDTLTEHLVERVSESTTHHLIALVISQAQFLKSFLKYDLHKFYDISSLKVFSFTGSSLPISVAKRFQEICGTSVIQAYSSTECGPVSCDLLGSNEDEYPSSGEPFDGIKVKILDIDDDDKELLTGEWGRIMLRSSVMYSRYLGERMNDSCASDTWFPTGDIGMLDKQNRLHVAGPSDVLLRISGKPVIAVILENALMAHPSIEDVVVANMNSHLAVGIVLRENANLPTIDELNSFIRERKIEMEPISKIVQVDFIPRSETGKLIRSEVLFLLQSEDDDQFLKSVESM</sequence>
<keyword evidence="2" id="KW-0576">Peroxisome</keyword>
<evidence type="ECO:0000256" key="3">
    <source>
        <dbReference type="SAM" id="MobiDB-lite"/>
    </source>
</evidence>
<dbReference type="GO" id="GO:0005777">
    <property type="term" value="C:peroxisome"/>
    <property type="evidence" value="ECO:0007669"/>
    <property type="project" value="UniProtKB-SubCell"/>
</dbReference>
<protein>
    <recommendedName>
        <fullName evidence="4">AMP-dependent synthetase/ligase domain-containing protein</fullName>
    </recommendedName>
</protein>
<keyword evidence="6" id="KW-1185">Reference proteome</keyword>
<dbReference type="Proteomes" id="UP001331761">
    <property type="component" value="Unassembled WGS sequence"/>
</dbReference>
<dbReference type="Pfam" id="PF00501">
    <property type="entry name" value="AMP-binding"/>
    <property type="match status" value="2"/>
</dbReference>
<name>A0AAN8FC63_TRICO</name>
<gene>
    <name evidence="5" type="ORF">GCK32_005177</name>
</gene>
<dbReference type="Gene3D" id="3.30.300.30">
    <property type="match status" value="1"/>
</dbReference>
<dbReference type="EMBL" id="WIXE01023490">
    <property type="protein sequence ID" value="KAK5966430.1"/>
    <property type="molecule type" value="Genomic_DNA"/>
</dbReference>
<dbReference type="SUPFAM" id="SSF56801">
    <property type="entry name" value="Acetyl-CoA synthetase-like"/>
    <property type="match status" value="1"/>
</dbReference>
<reference evidence="5 6" key="1">
    <citation type="submission" date="2019-10" db="EMBL/GenBank/DDBJ databases">
        <title>Assembly and Annotation for the nematode Trichostrongylus colubriformis.</title>
        <authorList>
            <person name="Martin J."/>
        </authorList>
    </citation>
    <scope>NUCLEOTIDE SEQUENCE [LARGE SCALE GENOMIC DNA]</scope>
    <source>
        <strain evidence="5">G859</strain>
        <tissue evidence="5">Whole worm</tissue>
    </source>
</reference>
<accession>A0AAN8FC63</accession>
<feature type="compositionally biased region" description="Polar residues" evidence="3">
    <location>
        <begin position="23"/>
        <end position="45"/>
    </location>
</feature>
<dbReference type="InterPro" id="IPR042099">
    <property type="entry name" value="ANL_N_sf"/>
</dbReference>
<feature type="domain" description="AMP-dependent synthetase/ligase" evidence="4">
    <location>
        <begin position="314"/>
        <end position="422"/>
    </location>
</feature>
<dbReference type="GO" id="GO:0016405">
    <property type="term" value="F:CoA-ligase activity"/>
    <property type="evidence" value="ECO:0007669"/>
    <property type="project" value="TreeGrafter"/>
</dbReference>
<feature type="region of interest" description="Disordered" evidence="3">
    <location>
        <begin position="23"/>
        <end position="67"/>
    </location>
</feature>
<evidence type="ECO:0000313" key="5">
    <source>
        <dbReference type="EMBL" id="KAK5966430.1"/>
    </source>
</evidence>
<evidence type="ECO:0000313" key="6">
    <source>
        <dbReference type="Proteomes" id="UP001331761"/>
    </source>
</evidence>
<evidence type="ECO:0000256" key="2">
    <source>
        <dbReference type="ARBA" id="ARBA00023140"/>
    </source>
</evidence>